<dbReference type="InterPro" id="IPR015422">
    <property type="entry name" value="PyrdxlP-dep_Trfase_small"/>
</dbReference>
<dbReference type="PANTHER" id="PTHR43586">
    <property type="entry name" value="CYSTEINE DESULFURASE"/>
    <property type="match status" value="1"/>
</dbReference>
<reference evidence="2 3" key="1">
    <citation type="submission" date="2024-10" db="EMBL/GenBank/DDBJ databases">
        <title>The Natural Products Discovery Center: Release of the First 8490 Sequenced Strains for Exploring Actinobacteria Biosynthetic Diversity.</title>
        <authorList>
            <person name="Kalkreuter E."/>
            <person name="Kautsar S.A."/>
            <person name="Yang D."/>
            <person name="Bader C.D."/>
            <person name="Teijaro C.N."/>
            <person name="Fluegel L."/>
            <person name="Davis C.M."/>
            <person name="Simpson J.R."/>
            <person name="Lauterbach L."/>
            <person name="Steele A.D."/>
            <person name="Gui C."/>
            <person name="Meng S."/>
            <person name="Li G."/>
            <person name="Viehrig K."/>
            <person name="Ye F."/>
            <person name="Su P."/>
            <person name="Kiefer A.F."/>
            <person name="Nichols A."/>
            <person name="Cepeda A.J."/>
            <person name="Yan W."/>
            <person name="Fan B."/>
            <person name="Jiang Y."/>
            <person name="Adhikari A."/>
            <person name="Zheng C.-J."/>
            <person name="Schuster L."/>
            <person name="Cowan T.M."/>
            <person name="Smanski M.J."/>
            <person name="Chevrette M.G."/>
            <person name="De Carvalho L.P.S."/>
            <person name="Shen B."/>
        </authorList>
    </citation>
    <scope>NUCLEOTIDE SEQUENCE [LARGE SCALE GENOMIC DNA]</scope>
    <source>
        <strain evidence="2 3">NPDC053399</strain>
    </source>
</reference>
<keyword evidence="3" id="KW-1185">Reference proteome</keyword>
<dbReference type="PANTHER" id="PTHR43586:SF15">
    <property type="entry name" value="BLR3095 PROTEIN"/>
    <property type="match status" value="1"/>
</dbReference>
<dbReference type="InterPro" id="IPR000192">
    <property type="entry name" value="Aminotrans_V_dom"/>
</dbReference>
<dbReference type="Proteomes" id="UP001614394">
    <property type="component" value="Unassembled WGS sequence"/>
</dbReference>
<organism evidence="2 3">
    <name type="scientific">Streptomyces fildesensis</name>
    <dbReference type="NCBI Taxonomy" id="375757"/>
    <lineage>
        <taxon>Bacteria</taxon>
        <taxon>Bacillati</taxon>
        <taxon>Actinomycetota</taxon>
        <taxon>Actinomycetes</taxon>
        <taxon>Kitasatosporales</taxon>
        <taxon>Streptomycetaceae</taxon>
        <taxon>Streptomyces</taxon>
    </lineage>
</organism>
<dbReference type="Gene3D" id="3.40.640.10">
    <property type="entry name" value="Type I PLP-dependent aspartate aminotransferase-like (Major domain)"/>
    <property type="match status" value="1"/>
</dbReference>
<dbReference type="InterPro" id="IPR015424">
    <property type="entry name" value="PyrdxlP-dep_Trfase"/>
</dbReference>
<gene>
    <name evidence="2" type="ORF">ACIGXA_28605</name>
</gene>
<dbReference type="Gene3D" id="3.90.1150.10">
    <property type="entry name" value="Aspartate Aminotransferase, domain 1"/>
    <property type="match status" value="1"/>
</dbReference>
<dbReference type="SUPFAM" id="SSF53383">
    <property type="entry name" value="PLP-dependent transferases"/>
    <property type="match status" value="1"/>
</dbReference>
<evidence type="ECO:0000259" key="1">
    <source>
        <dbReference type="Pfam" id="PF00266"/>
    </source>
</evidence>
<evidence type="ECO:0000313" key="2">
    <source>
        <dbReference type="EMBL" id="MFI9104481.1"/>
    </source>
</evidence>
<keyword evidence="2" id="KW-0032">Aminotransferase</keyword>
<proteinExistence type="predicted"/>
<dbReference type="EMBL" id="JBITYG010000009">
    <property type="protein sequence ID" value="MFI9104481.1"/>
    <property type="molecule type" value="Genomic_DNA"/>
</dbReference>
<dbReference type="Pfam" id="PF00266">
    <property type="entry name" value="Aminotran_5"/>
    <property type="match status" value="1"/>
</dbReference>
<sequence>MTAQDRTGGLPGYAGHFEEPEGYLDFARYGPPSRDVLDATAQALADSARATHSTVDDLMRAEPRAREAAARLAGTDPGHIVLLPNTSTGLFHAAFGITGGTVLVPSGEFPSNRYPWQRAAELGRAVPRLLEPDQRGLITPDTVREALTGPGAGDVVAVALSAVDFRTGHRADLAAIREVIGDRLFVVDAIQGFGVADLPWQAADVVVTGGQKWLRAGWGTGFAALSDRALERLDPVLTGWTGVEDAGLFDDREHPPAAGAQRWSITNLSPVTAAAFAAALELVERSGVPAIEEHITTRVAQLIDTVLACGGEVLSPVAPEQRAGIVSFRIPGTDPRLVAKALHGYEVTPTVRADSLRLSAHASTPLAAVDRVHAALNSLR</sequence>
<keyword evidence="2" id="KW-0808">Transferase</keyword>
<evidence type="ECO:0000313" key="3">
    <source>
        <dbReference type="Proteomes" id="UP001614394"/>
    </source>
</evidence>
<feature type="domain" description="Aminotransferase class V" evidence="1">
    <location>
        <begin position="34"/>
        <end position="347"/>
    </location>
</feature>
<accession>A0ABW8CDG7</accession>
<protein>
    <submittedName>
        <fullName evidence="2">Aminotransferase class V-fold PLP-dependent enzyme</fullName>
    </submittedName>
</protein>
<name>A0ABW8CDG7_9ACTN</name>
<dbReference type="GO" id="GO:0008483">
    <property type="term" value="F:transaminase activity"/>
    <property type="evidence" value="ECO:0007669"/>
    <property type="project" value="UniProtKB-KW"/>
</dbReference>
<comment type="caution">
    <text evidence="2">The sequence shown here is derived from an EMBL/GenBank/DDBJ whole genome shotgun (WGS) entry which is preliminary data.</text>
</comment>
<dbReference type="InterPro" id="IPR015421">
    <property type="entry name" value="PyrdxlP-dep_Trfase_major"/>
</dbReference>
<dbReference type="RefSeq" id="WP_399654817.1">
    <property type="nucleotide sequence ID" value="NZ_JBITYG010000009.1"/>
</dbReference>